<evidence type="ECO:0000313" key="2">
    <source>
        <dbReference type="Proteomes" id="UP001314170"/>
    </source>
</evidence>
<dbReference type="GO" id="GO:0006952">
    <property type="term" value="P:defense response"/>
    <property type="evidence" value="ECO:0007669"/>
    <property type="project" value="InterPro"/>
</dbReference>
<evidence type="ECO:0000313" key="1">
    <source>
        <dbReference type="EMBL" id="CAK7322540.1"/>
    </source>
</evidence>
<accession>A0AAV1QQ73</accession>
<comment type="caution">
    <text evidence="1">The sequence shown here is derived from an EMBL/GenBank/DDBJ whole genome shotgun (WGS) entry which is preliminary data.</text>
</comment>
<organism evidence="1 2">
    <name type="scientific">Dovyalis caffra</name>
    <dbReference type="NCBI Taxonomy" id="77055"/>
    <lineage>
        <taxon>Eukaryota</taxon>
        <taxon>Viridiplantae</taxon>
        <taxon>Streptophyta</taxon>
        <taxon>Embryophyta</taxon>
        <taxon>Tracheophyta</taxon>
        <taxon>Spermatophyta</taxon>
        <taxon>Magnoliopsida</taxon>
        <taxon>eudicotyledons</taxon>
        <taxon>Gunneridae</taxon>
        <taxon>Pentapetalae</taxon>
        <taxon>rosids</taxon>
        <taxon>fabids</taxon>
        <taxon>Malpighiales</taxon>
        <taxon>Salicaceae</taxon>
        <taxon>Flacourtieae</taxon>
        <taxon>Dovyalis</taxon>
    </lineage>
</organism>
<reference evidence="1 2" key="1">
    <citation type="submission" date="2024-01" db="EMBL/GenBank/DDBJ databases">
        <authorList>
            <person name="Waweru B."/>
        </authorList>
    </citation>
    <scope>NUCLEOTIDE SEQUENCE [LARGE SCALE GENOMIC DNA]</scope>
</reference>
<gene>
    <name evidence="1" type="ORF">DCAF_LOCUS150</name>
</gene>
<protein>
    <submittedName>
        <fullName evidence="1">Uncharacterized protein</fullName>
    </submittedName>
</protein>
<dbReference type="AlphaFoldDB" id="A0AAV1QQ73"/>
<sequence>MLERDLISSSEGRDLQQVKGLKDVVICNSEGCDLGSRDIIFLGREEAAASAISQGGSDTKSILMLLFKDQQLVSVQAARMLSEEFASANHLETYSSVYEKAKNHTASWLGRLASGPSPKGPGH</sequence>
<dbReference type="InterPro" id="IPR040273">
    <property type="entry name" value="PIP1"/>
</dbReference>
<dbReference type="Proteomes" id="UP001314170">
    <property type="component" value="Unassembled WGS sequence"/>
</dbReference>
<dbReference type="EMBL" id="CAWUPB010000026">
    <property type="protein sequence ID" value="CAK7322540.1"/>
    <property type="molecule type" value="Genomic_DNA"/>
</dbReference>
<dbReference type="PANTHER" id="PTHR37245">
    <property type="entry name" value="PAMP-INDUCED SECRETED PEPTIDE 1"/>
    <property type="match status" value="1"/>
</dbReference>
<dbReference type="PANTHER" id="PTHR37245:SF4">
    <property type="entry name" value="PAMP-INDUCED SECRETED PEPTIDE 1"/>
    <property type="match status" value="1"/>
</dbReference>
<name>A0AAV1QQ73_9ROSI</name>
<keyword evidence="2" id="KW-1185">Reference proteome</keyword>
<proteinExistence type="predicted"/>